<feature type="transmembrane region" description="Helical" evidence="1">
    <location>
        <begin position="7"/>
        <end position="31"/>
    </location>
</feature>
<dbReference type="InterPro" id="IPR012902">
    <property type="entry name" value="N_methyl_site"/>
</dbReference>
<protein>
    <submittedName>
        <fullName evidence="2">Prepilin-type N-terminal cleavage/methylation domain-containing protein</fullName>
    </submittedName>
</protein>
<dbReference type="EMBL" id="SNXX01000006">
    <property type="protein sequence ID" value="TDP96962.1"/>
    <property type="molecule type" value="Genomic_DNA"/>
</dbReference>
<evidence type="ECO:0000313" key="2">
    <source>
        <dbReference type="EMBL" id="TDP96962.1"/>
    </source>
</evidence>
<dbReference type="RefSeq" id="WP_133529995.1">
    <property type="nucleotide sequence ID" value="NZ_SNXX01000006.1"/>
</dbReference>
<organism evidence="2 3">
    <name type="scientific">Halanaerobium saccharolyticum</name>
    <dbReference type="NCBI Taxonomy" id="43595"/>
    <lineage>
        <taxon>Bacteria</taxon>
        <taxon>Bacillati</taxon>
        <taxon>Bacillota</taxon>
        <taxon>Clostridia</taxon>
        <taxon>Halanaerobiales</taxon>
        <taxon>Halanaerobiaceae</taxon>
        <taxon>Halanaerobium</taxon>
    </lineage>
</organism>
<keyword evidence="1" id="KW-1133">Transmembrane helix</keyword>
<gene>
    <name evidence="2" type="ORF">C7957_10657</name>
</gene>
<evidence type="ECO:0000256" key="1">
    <source>
        <dbReference type="SAM" id="Phobius"/>
    </source>
</evidence>
<proteinExistence type="predicted"/>
<keyword evidence="1" id="KW-0472">Membrane</keyword>
<sequence>MFFKNDGFTLIEILLSIVLIAIISAAVFPVFSNVFGSLFSAGDKTKETYFAQQEIIRSMENIGASSSYVTTNSNITINLKDPDNNETTITSEAVQFSAETYFKRFGEDIPIEINYYKYSTP</sequence>
<dbReference type="InterPro" id="IPR045584">
    <property type="entry name" value="Pilin-like"/>
</dbReference>
<dbReference type="NCBIfam" id="TIGR02532">
    <property type="entry name" value="IV_pilin_GFxxxE"/>
    <property type="match status" value="1"/>
</dbReference>
<comment type="caution">
    <text evidence="2">The sequence shown here is derived from an EMBL/GenBank/DDBJ whole genome shotgun (WGS) entry which is preliminary data.</text>
</comment>
<evidence type="ECO:0000313" key="3">
    <source>
        <dbReference type="Proteomes" id="UP000295176"/>
    </source>
</evidence>
<dbReference type="Pfam" id="PF07963">
    <property type="entry name" value="N_methyl"/>
    <property type="match status" value="1"/>
</dbReference>
<name>A0A4R6SAM1_9FIRM</name>
<keyword evidence="1" id="KW-0812">Transmembrane</keyword>
<dbReference type="Proteomes" id="UP000295176">
    <property type="component" value="Unassembled WGS sequence"/>
</dbReference>
<dbReference type="SUPFAM" id="SSF54523">
    <property type="entry name" value="Pili subunits"/>
    <property type="match status" value="1"/>
</dbReference>
<reference evidence="2 3" key="1">
    <citation type="submission" date="2019-03" db="EMBL/GenBank/DDBJ databases">
        <title>Subsurface microbial communities from deep shales in Ohio and West Virginia, USA.</title>
        <authorList>
            <person name="Wrighton K."/>
        </authorList>
    </citation>
    <scope>NUCLEOTIDE SEQUENCE [LARGE SCALE GENOMIC DNA]</scope>
    <source>
        <strain evidence="2 3">MSL 7</strain>
    </source>
</reference>
<dbReference type="AlphaFoldDB" id="A0A4R6SAM1"/>
<accession>A0A4R6SAM1</accession>